<dbReference type="STRING" id="320778.ABT57_01690"/>
<comment type="caution">
    <text evidence="21">The sequence shown here is derived from an EMBL/GenBank/DDBJ whole genome shotgun (WGS) entry which is preliminary data.</text>
</comment>
<dbReference type="Pfam" id="PF00072">
    <property type="entry name" value="Response_reg"/>
    <property type="match status" value="1"/>
</dbReference>
<dbReference type="SMART" id="SM00304">
    <property type="entry name" value="HAMP"/>
    <property type="match status" value="1"/>
</dbReference>
<dbReference type="CDD" id="cd16922">
    <property type="entry name" value="HATPase_EvgS-ArcB-TorS-like"/>
    <property type="match status" value="1"/>
</dbReference>
<dbReference type="FunFam" id="3.30.565.10:FF:000010">
    <property type="entry name" value="Sensor histidine kinase RcsC"/>
    <property type="match status" value="1"/>
</dbReference>
<keyword evidence="5" id="KW-0808">Transferase</keyword>
<dbReference type="CDD" id="cd06225">
    <property type="entry name" value="HAMP"/>
    <property type="match status" value="1"/>
</dbReference>
<sequence length="1038" mass="112904">MTLTPRGIGQKLLIAFSMMAGLMMIAVVIGVAGFSLVAQTERTVINSAVPALAEARQLSDLSTRIIFSAQVLAKSKDEQERERQGKSLTVHIQSLKKSLDALEQYSFAPELMQQLEADVDSIVQNLAQLGLLVGRKLQLAEQVEHQNQALTAATIQIDSLSQSQVSNANTIAVANVARIYDLVKQGDDQAVYQALDSLVEVDMDLSERLFELRFLSLQVINLLDDTSRVTNQEALDNLKQRFSYAVSVMHQRVKSVEDPSRSQQLLTFTTKLNQSGTFFDDLSSLIQARQDVERMEQQNLLLFQQLNQTVDDIITAANTGTTQAVTQVEQTLTVARNSLIAISALGMVALVLIMWRYVYARVIRRINDYSQALMSLARGDLAIRLTTQGDDELAQMGRAIMVARDTAYERHRLAQAEAAARHELQQHKNSLERQVAERTSQLEQANNQLNEEVKNHAQARAEAEQANRAKSAFLATMSHEIRTPMNGVLGTASLLADTGLTAQQAHYLDVINRSGVTLLDILNDVLDYSKIEAGHLDIRPADFSLPELVRDVRDMLLSRAEAKHLALVTDIDDGVGDIWLGDATRLRQVLVNLIGNAIKFTEHGQVSLYISASVHQPGRLLFEVEDTGVGIASAEQATIFDAFQQAQDGRNKTGGTGLGLAISKRIVEAMGGEIGLTSQLGEGSCFWFTLTLEPGERQAVNVDTAAVQSSSPQVLASQVLACHMSASQVSASHAKVSAMAPAHILLVEDNPVNSLVAEGFLRRLGHSVRVAENGAEAEALFAAERFDIALLDINLPDTDGVALLARLRASDASKAEIPMVAFSAHVFNEDVEQYLNAGFAGFLPKPLVEHQLVDVIGQLLGGQERVCPSSALVSDVSAAEDVAAAEKTIEKNDAIPKEAVKSKEACKVNKETRTVSDQTDTEKVPLLDPQVLGGDLQVLGKEMVTRMIHLFISSSTETLRQLDDALTDNNPKAVASQAHTLKGAAGTMGLTRLFQVCLRFEKAGKQGEVSALNMADLEAVYQASVAQLQAEYVPDDNA</sequence>
<feature type="domain" description="HAMP" evidence="19">
    <location>
        <begin position="360"/>
        <end position="412"/>
    </location>
</feature>
<evidence type="ECO:0000256" key="12">
    <source>
        <dbReference type="ARBA" id="ARBA00023136"/>
    </source>
</evidence>
<dbReference type="PRINTS" id="PR00344">
    <property type="entry name" value="BCTRLSENSOR"/>
</dbReference>
<dbReference type="GO" id="GO:0005524">
    <property type="term" value="F:ATP binding"/>
    <property type="evidence" value="ECO:0007669"/>
    <property type="project" value="UniProtKB-KW"/>
</dbReference>
<dbReference type="Gene3D" id="1.10.287.130">
    <property type="match status" value="1"/>
</dbReference>
<dbReference type="EMBL" id="LDOU01000002">
    <property type="protein sequence ID" value="KLV11488.1"/>
    <property type="molecule type" value="Genomic_DNA"/>
</dbReference>
<dbReference type="PROSITE" id="PS50894">
    <property type="entry name" value="HPT"/>
    <property type="match status" value="1"/>
</dbReference>
<dbReference type="InterPro" id="IPR036641">
    <property type="entry name" value="HPT_dom_sf"/>
</dbReference>
<evidence type="ECO:0000256" key="8">
    <source>
        <dbReference type="ARBA" id="ARBA00022777"/>
    </source>
</evidence>
<feature type="modified residue" description="Phosphohistidine" evidence="13">
    <location>
        <position position="979"/>
    </location>
</feature>
<protein>
    <recommendedName>
        <fullName evidence="3">histidine kinase</fullName>
        <ecNumber evidence="3">2.7.13.3</ecNumber>
    </recommendedName>
</protein>
<evidence type="ECO:0000259" key="18">
    <source>
        <dbReference type="PROSITE" id="PS50110"/>
    </source>
</evidence>
<dbReference type="InterPro" id="IPR004358">
    <property type="entry name" value="Sig_transdc_His_kin-like_C"/>
</dbReference>
<evidence type="ECO:0000256" key="15">
    <source>
        <dbReference type="SAM" id="Coils"/>
    </source>
</evidence>
<accession>A0A0J1HIP7</accession>
<dbReference type="SMART" id="SM00448">
    <property type="entry name" value="REC"/>
    <property type="match status" value="1"/>
</dbReference>
<dbReference type="SUPFAM" id="SSF47384">
    <property type="entry name" value="Homodimeric domain of signal transducing histidine kinase"/>
    <property type="match status" value="1"/>
</dbReference>
<evidence type="ECO:0000256" key="4">
    <source>
        <dbReference type="ARBA" id="ARBA00022553"/>
    </source>
</evidence>
<dbReference type="InterPro" id="IPR037952">
    <property type="entry name" value="Sensor_TorS"/>
</dbReference>
<feature type="domain" description="HPt" evidence="20">
    <location>
        <begin position="940"/>
        <end position="1038"/>
    </location>
</feature>
<evidence type="ECO:0000256" key="11">
    <source>
        <dbReference type="ARBA" id="ARBA00023012"/>
    </source>
</evidence>
<keyword evidence="4 14" id="KW-0597">Phosphoprotein</keyword>
<dbReference type="Proteomes" id="UP000035909">
    <property type="component" value="Unassembled WGS sequence"/>
</dbReference>
<dbReference type="Gene3D" id="1.20.58.920">
    <property type="match status" value="1"/>
</dbReference>
<evidence type="ECO:0000313" key="21">
    <source>
        <dbReference type="EMBL" id="KLV11488.1"/>
    </source>
</evidence>
<dbReference type="InterPro" id="IPR003661">
    <property type="entry name" value="HisK_dim/P_dom"/>
</dbReference>
<feature type="modified residue" description="4-aspartylphosphate" evidence="14">
    <location>
        <position position="792"/>
    </location>
</feature>
<dbReference type="SUPFAM" id="SSF47226">
    <property type="entry name" value="Histidine-containing phosphotransfer domain, HPT domain"/>
    <property type="match status" value="1"/>
</dbReference>
<dbReference type="Pfam" id="PF21689">
    <property type="entry name" value="TorS_sensor_domain"/>
    <property type="match status" value="1"/>
</dbReference>
<feature type="domain" description="Response regulatory" evidence="18">
    <location>
        <begin position="743"/>
        <end position="860"/>
    </location>
</feature>
<dbReference type="InterPro" id="IPR014302">
    <property type="entry name" value="Sig_transdc_His_kinase_TorS"/>
</dbReference>
<keyword evidence="9" id="KW-0067">ATP-binding</keyword>
<evidence type="ECO:0000256" key="9">
    <source>
        <dbReference type="ARBA" id="ARBA00022840"/>
    </source>
</evidence>
<dbReference type="Pfam" id="PF01627">
    <property type="entry name" value="Hpt"/>
    <property type="match status" value="1"/>
</dbReference>
<dbReference type="SMART" id="SM00388">
    <property type="entry name" value="HisKA"/>
    <property type="match status" value="1"/>
</dbReference>
<dbReference type="GO" id="GO:0000155">
    <property type="term" value="F:phosphorelay sensor kinase activity"/>
    <property type="evidence" value="ECO:0007669"/>
    <property type="project" value="InterPro"/>
</dbReference>
<dbReference type="SUPFAM" id="SSF55874">
    <property type="entry name" value="ATPase domain of HSP90 chaperone/DNA topoisomerase II/histidine kinase"/>
    <property type="match status" value="1"/>
</dbReference>
<evidence type="ECO:0000256" key="2">
    <source>
        <dbReference type="ARBA" id="ARBA00004370"/>
    </source>
</evidence>
<dbReference type="InterPro" id="IPR003660">
    <property type="entry name" value="HAMP_dom"/>
</dbReference>
<dbReference type="Pfam" id="PF02518">
    <property type="entry name" value="HATPase_c"/>
    <property type="match status" value="1"/>
</dbReference>
<evidence type="ECO:0000256" key="1">
    <source>
        <dbReference type="ARBA" id="ARBA00000085"/>
    </source>
</evidence>
<dbReference type="NCBIfam" id="TIGR02956">
    <property type="entry name" value="TMAO_torS"/>
    <property type="match status" value="1"/>
</dbReference>
<organism evidence="21 22">
    <name type="scientific">Photobacterium ganghwense</name>
    <dbReference type="NCBI Taxonomy" id="320778"/>
    <lineage>
        <taxon>Bacteria</taxon>
        <taxon>Pseudomonadati</taxon>
        <taxon>Pseudomonadota</taxon>
        <taxon>Gammaproteobacteria</taxon>
        <taxon>Vibrionales</taxon>
        <taxon>Vibrionaceae</taxon>
        <taxon>Photobacterium</taxon>
    </lineage>
</organism>
<dbReference type="PATRIC" id="fig|320778.3.peg.359"/>
<evidence type="ECO:0000256" key="13">
    <source>
        <dbReference type="PROSITE-ProRule" id="PRU00110"/>
    </source>
</evidence>
<dbReference type="PANTHER" id="PTHR45339">
    <property type="entry name" value="HYBRID SIGNAL TRANSDUCTION HISTIDINE KINASE J"/>
    <property type="match status" value="1"/>
</dbReference>
<dbReference type="InterPro" id="IPR036097">
    <property type="entry name" value="HisK_dim/P_sf"/>
</dbReference>
<evidence type="ECO:0000256" key="7">
    <source>
        <dbReference type="ARBA" id="ARBA00022741"/>
    </source>
</evidence>
<dbReference type="Gene3D" id="3.40.50.2300">
    <property type="match status" value="1"/>
</dbReference>
<dbReference type="PANTHER" id="PTHR45339:SF5">
    <property type="entry name" value="HISTIDINE KINASE"/>
    <property type="match status" value="1"/>
</dbReference>
<dbReference type="InterPro" id="IPR036890">
    <property type="entry name" value="HATPase_C_sf"/>
</dbReference>
<dbReference type="RefSeq" id="WP_047883447.1">
    <property type="nucleotide sequence ID" value="NZ_CP071325.1"/>
</dbReference>
<comment type="subcellular location">
    <subcellularLocation>
        <location evidence="2">Membrane</location>
    </subcellularLocation>
</comment>
<evidence type="ECO:0000256" key="6">
    <source>
        <dbReference type="ARBA" id="ARBA00022692"/>
    </source>
</evidence>
<dbReference type="GO" id="GO:0005886">
    <property type="term" value="C:plasma membrane"/>
    <property type="evidence" value="ECO:0007669"/>
    <property type="project" value="UniProtKB-SubCell"/>
</dbReference>
<dbReference type="InterPro" id="IPR008207">
    <property type="entry name" value="Sig_transdc_His_kin_Hpt_dom"/>
</dbReference>
<evidence type="ECO:0000256" key="16">
    <source>
        <dbReference type="SAM" id="Phobius"/>
    </source>
</evidence>
<evidence type="ECO:0000256" key="14">
    <source>
        <dbReference type="PROSITE-ProRule" id="PRU00169"/>
    </source>
</evidence>
<dbReference type="SMART" id="SM00073">
    <property type="entry name" value="HPT"/>
    <property type="match status" value="1"/>
</dbReference>
<feature type="transmembrane region" description="Helical" evidence="16">
    <location>
        <begin position="12"/>
        <end position="37"/>
    </location>
</feature>
<dbReference type="PROSITE" id="PS50110">
    <property type="entry name" value="RESPONSE_REGULATORY"/>
    <property type="match status" value="1"/>
</dbReference>
<dbReference type="CDD" id="cd00082">
    <property type="entry name" value="HisKA"/>
    <property type="match status" value="1"/>
</dbReference>
<dbReference type="PROSITE" id="PS50109">
    <property type="entry name" value="HIS_KIN"/>
    <property type="match status" value="1"/>
</dbReference>
<reference evidence="21 22" key="1">
    <citation type="submission" date="2015-05" db="EMBL/GenBank/DDBJ databases">
        <title>Photobacterium galathea sp. nov.</title>
        <authorList>
            <person name="Machado H."/>
            <person name="Gram L."/>
        </authorList>
    </citation>
    <scope>NUCLEOTIDE SEQUENCE [LARGE SCALE GENOMIC DNA]</scope>
    <source>
        <strain evidence="21 22">DSM 22954</strain>
    </source>
</reference>
<evidence type="ECO:0000313" key="22">
    <source>
        <dbReference type="Proteomes" id="UP000035909"/>
    </source>
</evidence>
<gene>
    <name evidence="21" type="ORF">ABT57_01690</name>
</gene>
<evidence type="ECO:0000256" key="10">
    <source>
        <dbReference type="ARBA" id="ARBA00022989"/>
    </source>
</evidence>
<keyword evidence="22" id="KW-1185">Reference proteome</keyword>
<feature type="transmembrane region" description="Helical" evidence="16">
    <location>
        <begin position="339"/>
        <end position="359"/>
    </location>
</feature>
<keyword evidence="10 16" id="KW-1133">Transmembrane helix</keyword>
<evidence type="ECO:0000259" key="20">
    <source>
        <dbReference type="PROSITE" id="PS50894"/>
    </source>
</evidence>
<evidence type="ECO:0000256" key="3">
    <source>
        <dbReference type="ARBA" id="ARBA00012438"/>
    </source>
</evidence>
<feature type="coiled-coil region" evidence="15">
    <location>
        <begin position="414"/>
        <end position="469"/>
    </location>
</feature>
<keyword evidence="6 16" id="KW-0812">Transmembrane</keyword>
<dbReference type="InterPro" id="IPR011006">
    <property type="entry name" value="CheY-like_superfamily"/>
</dbReference>
<keyword evidence="12 16" id="KW-0472">Membrane</keyword>
<dbReference type="CDD" id="cd00088">
    <property type="entry name" value="HPT"/>
    <property type="match status" value="1"/>
</dbReference>
<evidence type="ECO:0000256" key="5">
    <source>
        <dbReference type="ARBA" id="ARBA00022679"/>
    </source>
</evidence>
<feature type="domain" description="Histidine kinase" evidence="17">
    <location>
        <begin position="476"/>
        <end position="694"/>
    </location>
</feature>
<dbReference type="EC" id="2.7.13.3" evidence="3"/>
<keyword evidence="8 21" id="KW-0418">Kinase</keyword>
<dbReference type="CDD" id="cd17546">
    <property type="entry name" value="REC_hyHK_CKI1_RcsC-like"/>
    <property type="match status" value="1"/>
</dbReference>
<dbReference type="AlphaFoldDB" id="A0A0J1HIP7"/>
<evidence type="ECO:0000259" key="19">
    <source>
        <dbReference type="PROSITE" id="PS50885"/>
    </source>
</evidence>
<evidence type="ECO:0000259" key="17">
    <source>
        <dbReference type="PROSITE" id="PS50109"/>
    </source>
</evidence>
<dbReference type="InterPro" id="IPR003594">
    <property type="entry name" value="HATPase_dom"/>
</dbReference>
<dbReference type="Pfam" id="PF00512">
    <property type="entry name" value="HisKA"/>
    <property type="match status" value="1"/>
</dbReference>
<dbReference type="Gene3D" id="6.10.340.10">
    <property type="match status" value="1"/>
</dbReference>
<keyword evidence="15" id="KW-0175">Coiled coil</keyword>
<proteinExistence type="predicted"/>
<name>A0A0J1HIP7_9GAMM</name>
<dbReference type="PROSITE" id="PS50885">
    <property type="entry name" value="HAMP"/>
    <property type="match status" value="1"/>
</dbReference>
<dbReference type="OrthoDB" id="6724607at2"/>
<dbReference type="Pfam" id="PF00672">
    <property type="entry name" value="HAMP"/>
    <property type="match status" value="1"/>
</dbReference>
<dbReference type="PIRSF" id="PIRSF036437">
    <property type="entry name" value="HK_TorS"/>
    <property type="match status" value="1"/>
</dbReference>
<keyword evidence="7" id="KW-0547">Nucleotide-binding</keyword>
<dbReference type="Gene3D" id="3.30.565.10">
    <property type="entry name" value="Histidine kinase-like ATPase, C-terminal domain"/>
    <property type="match status" value="1"/>
</dbReference>
<dbReference type="CDD" id="cd16172">
    <property type="entry name" value="TorS_sensor_domain"/>
    <property type="match status" value="1"/>
</dbReference>
<comment type="catalytic activity">
    <reaction evidence="1">
        <text>ATP + protein L-histidine = ADP + protein N-phospho-L-histidine.</text>
        <dbReference type="EC" id="2.7.13.3"/>
    </reaction>
</comment>
<dbReference type="Gene3D" id="1.20.120.160">
    <property type="entry name" value="HPT domain"/>
    <property type="match status" value="1"/>
</dbReference>
<dbReference type="InterPro" id="IPR001789">
    <property type="entry name" value="Sig_transdc_resp-reg_receiver"/>
</dbReference>
<dbReference type="SMART" id="SM00387">
    <property type="entry name" value="HATPase_c"/>
    <property type="match status" value="1"/>
</dbReference>
<dbReference type="InterPro" id="IPR005467">
    <property type="entry name" value="His_kinase_dom"/>
</dbReference>
<keyword evidence="11" id="KW-0902">Two-component regulatory system</keyword>
<dbReference type="SUPFAM" id="SSF52172">
    <property type="entry name" value="CheY-like"/>
    <property type="match status" value="1"/>
</dbReference>
<dbReference type="FunFam" id="1.10.287.130:FF:000004">
    <property type="entry name" value="Ethylene receptor 1"/>
    <property type="match status" value="1"/>
</dbReference>
<dbReference type="InterPro" id="IPR038188">
    <property type="entry name" value="TorS_sensor_sf"/>
</dbReference>